<dbReference type="CDD" id="cd01949">
    <property type="entry name" value="GGDEF"/>
    <property type="match status" value="1"/>
</dbReference>
<sequence>MPAPPHPREHDRVAAVKALRIMDSEPVPDLERIAELSAALCGVPFGSVNIIDFDRHYTVASFGAPRIHASRADSLCSLAVAGDQVVYAPDAKVDARFQGLRFLDLADPPIHLFAAAPICTSDRLPVVTVRIYGSEPRELSDRQLGGLADLADLAMSVLELRSAARTLHNTATTDAITRLPNRHALEFLLAGEQAAPIRVVAYADLDRFKRFNDGLGHGAGDEVLRGVARRIDSAMGPDDAVYRVGGDEFVVVSRALDATPDELVERLSAAVGRAPIRIDGADIDVSVTVGAVLVADHPSAGAAIAAADAAMYRAKAAPRVRAQRR</sequence>
<dbReference type="PANTHER" id="PTHR45138:SF9">
    <property type="entry name" value="DIGUANYLATE CYCLASE DGCM-RELATED"/>
    <property type="match status" value="1"/>
</dbReference>
<dbReference type="PANTHER" id="PTHR45138">
    <property type="entry name" value="REGULATORY COMPONENTS OF SENSORY TRANSDUCTION SYSTEM"/>
    <property type="match status" value="1"/>
</dbReference>
<gene>
    <name evidence="2" type="ORF">FK530_21645</name>
</gene>
<dbReference type="InterPro" id="IPR029787">
    <property type="entry name" value="Nucleotide_cyclase"/>
</dbReference>
<dbReference type="GO" id="GO:0052621">
    <property type="term" value="F:diguanylate cyclase activity"/>
    <property type="evidence" value="ECO:0007669"/>
    <property type="project" value="TreeGrafter"/>
</dbReference>
<evidence type="ECO:0000313" key="2">
    <source>
        <dbReference type="EMBL" id="TWS26882.1"/>
    </source>
</evidence>
<dbReference type="OrthoDB" id="9151676at2"/>
<dbReference type="SUPFAM" id="SSF55781">
    <property type="entry name" value="GAF domain-like"/>
    <property type="match status" value="1"/>
</dbReference>
<dbReference type="InterPro" id="IPR000160">
    <property type="entry name" value="GGDEF_dom"/>
</dbReference>
<dbReference type="AlphaFoldDB" id="A0A5C5RW30"/>
<dbReference type="PROSITE" id="PS50887">
    <property type="entry name" value="GGDEF"/>
    <property type="match status" value="1"/>
</dbReference>
<dbReference type="SMART" id="SM00267">
    <property type="entry name" value="GGDEF"/>
    <property type="match status" value="1"/>
</dbReference>
<dbReference type="Proteomes" id="UP000319375">
    <property type="component" value="Unassembled WGS sequence"/>
</dbReference>
<evidence type="ECO:0000259" key="1">
    <source>
        <dbReference type="PROSITE" id="PS50887"/>
    </source>
</evidence>
<dbReference type="Pfam" id="PF00990">
    <property type="entry name" value="GGDEF"/>
    <property type="match status" value="1"/>
</dbReference>
<dbReference type="InterPro" id="IPR029016">
    <property type="entry name" value="GAF-like_dom_sf"/>
</dbReference>
<dbReference type="EMBL" id="VIGX01000021">
    <property type="protein sequence ID" value="TWS26882.1"/>
    <property type="molecule type" value="Genomic_DNA"/>
</dbReference>
<dbReference type="Gene3D" id="3.30.450.40">
    <property type="match status" value="1"/>
</dbReference>
<name>A0A5C5RW30_9ACTN</name>
<organism evidence="2 3">
    <name type="scientific">Tsukamurella conjunctivitidis</name>
    <dbReference type="NCBI Taxonomy" id="2592068"/>
    <lineage>
        <taxon>Bacteria</taxon>
        <taxon>Bacillati</taxon>
        <taxon>Actinomycetota</taxon>
        <taxon>Actinomycetes</taxon>
        <taxon>Mycobacteriales</taxon>
        <taxon>Tsukamurellaceae</taxon>
        <taxon>Tsukamurella</taxon>
    </lineage>
</organism>
<keyword evidence="3" id="KW-1185">Reference proteome</keyword>
<feature type="domain" description="GGDEF" evidence="1">
    <location>
        <begin position="196"/>
        <end position="325"/>
    </location>
</feature>
<proteinExistence type="predicted"/>
<dbReference type="Gene3D" id="3.30.70.270">
    <property type="match status" value="1"/>
</dbReference>
<accession>A0A5C5RW30</accession>
<dbReference type="SUPFAM" id="SSF55073">
    <property type="entry name" value="Nucleotide cyclase"/>
    <property type="match status" value="1"/>
</dbReference>
<protein>
    <submittedName>
        <fullName evidence="2">GGDEF domain-containing protein</fullName>
    </submittedName>
</protein>
<evidence type="ECO:0000313" key="3">
    <source>
        <dbReference type="Proteomes" id="UP000319375"/>
    </source>
</evidence>
<dbReference type="InterPro" id="IPR050469">
    <property type="entry name" value="Diguanylate_Cyclase"/>
</dbReference>
<reference evidence="2 3" key="1">
    <citation type="submission" date="2019-06" db="EMBL/GenBank/DDBJ databases">
        <title>Tsukamurella conjunctivitidis sp. nov., Tsukamurella assacharolytica sp. nov. and Tsukamurella sputae sp. nov. isolated from patients with conjunctivitis, bacteraemia (lymphoma) and respiratory infection (sputum) in Hong Kong.</title>
        <authorList>
            <person name="Teng J.L.L."/>
            <person name="Lee H.H."/>
            <person name="Fong J.Y.H."/>
            <person name="Fok K.M.N."/>
            <person name="Lau S.K.P."/>
            <person name="Woo P.C.Y."/>
        </authorList>
    </citation>
    <scope>NUCLEOTIDE SEQUENCE [LARGE SCALE GENOMIC DNA]</scope>
    <source>
        <strain evidence="2 3">HKU72</strain>
    </source>
</reference>
<dbReference type="InterPro" id="IPR043128">
    <property type="entry name" value="Rev_trsase/Diguanyl_cyclase"/>
</dbReference>
<dbReference type="RefSeq" id="WP_146489043.1">
    <property type="nucleotide sequence ID" value="NZ_VIGX01000021.1"/>
</dbReference>
<dbReference type="NCBIfam" id="TIGR00254">
    <property type="entry name" value="GGDEF"/>
    <property type="match status" value="1"/>
</dbReference>
<comment type="caution">
    <text evidence="2">The sequence shown here is derived from an EMBL/GenBank/DDBJ whole genome shotgun (WGS) entry which is preliminary data.</text>
</comment>